<reference evidence="3 4" key="1">
    <citation type="submission" date="2019-10" db="EMBL/GenBank/DDBJ databases">
        <authorList>
            <person name="Palmer J.M."/>
        </authorList>
    </citation>
    <scope>NUCLEOTIDE SEQUENCE [LARGE SCALE GENOMIC DNA]</scope>
    <source>
        <strain evidence="3 4">TWF718</strain>
    </source>
</reference>
<feature type="compositionally biased region" description="Basic residues" evidence="1">
    <location>
        <begin position="477"/>
        <end position="492"/>
    </location>
</feature>
<feature type="compositionally biased region" description="Polar residues" evidence="1">
    <location>
        <begin position="461"/>
        <end position="473"/>
    </location>
</feature>
<feature type="compositionally biased region" description="Low complexity" evidence="1">
    <location>
        <begin position="531"/>
        <end position="555"/>
    </location>
</feature>
<organism evidence="3 4">
    <name type="scientific">Orbilia javanica</name>
    <dbReference type="NCBI Taxonomy" id="47235"/>
    <lineage>
        <taxon>Eukaryota</taxon>
        <taxon>Fungi</taxon>
        <taxon>Dikarya</taxon>
        <taxon>Ascomycota</taxon>
        <taxon>Pezizomycotina</taxon>
        <taxon>Orbiliomycetes</taxon>
        <taxon>Orbiliales</taxon>
        <taxon>Orbiliaceae</taxon>
        <taxon>Orbilia</taxon>
    </lineage>
</organism>
<protein>
    <submittedName>
        <fullName evidence="3">Uncharacterized protein</fullName>
    </submittedName>
</protein>
<comment type="caution">
    <text evidence="3">The sequence shown here is derived from an EMBL/GenBank/DDBJ whole genome shotgun (WGS) entry which is preliminary data.</text>
</comment>
<sequence length="759" mass="82912">MPHMARTTILLLVSLASISHVAARALPQFYPGSAGSGGGSTPSSTSMNIESEEVDTGNQVNDNANQNGNANVDNLLPQAVNWEGEFSPSIDDRRTSNAQAQYFEEELDEVPQSSSVLNMLGGQLPEGLYESQGNQQNGGVMLIEEDVEDDRSPNAASFDTQADEYVDAGFDPDQEALLQDLQYTGGRQPFDLAPQNIPQIQDLSGSQAIANNQPQVQEVLNLDAATDVVGSGPASPAGTQAEGQIIEIEEAPSRYPPPLIDITAFPPLASDEVVSIDNEIDLEGNMRILTEAPDLDLLYERRREAAGPDEATKERNRRLERENQERLSRRRSSGSRSTGRKFLPDHLLPEGADTSSSYPLLNENGEPANEYGLLLDENGEPIPESDDPYADDGYDEDQVNIVIDQTSQAIAGGEAGTDAPSSANSFRKQKPSRYKFEKNLNQYLSQFDTSDESKSPGEYTSARSNIARQSSLNFRRPAARQRNGRGNRRQRFSRNYNDVQSPYGILGQPYINNMSAQEIEDSILAQAALDSQQRAGNSNQQSSNQQVSNQPQAQATDPFEMSPDDIMQLFALQAEQEAEQNNQAYRSGSDMAQQAMAAEAEAGGVPTRRRRAQNRGTQAGRYYDQSLYDLASQAFRGNSQLSSINNLAMPSGNTPYDFDLNINGGGAGNVFNPGPDFRYDESLDINAGGLEQEILPPELVRTSTNAPAGDYVRQNPSTMTEAELIDFLTKLDIEVGIGNDLYPIEYLREMVAQLMGGDI</sequence>
<feature type="region of interest" description="Disordered" evidence="1">
    <location>
        <begin position="411"/>
        <end position="431"/>
    </location>
</feature>
<evidence type="ECO:0000256" key="1">
    <source>
        <dbReference type="SAM" id="MobiDB-lite"/>
    </source>
</evidence>
<evidence type="ECO:0000313" key="4">
    <source>
        <dbReference type="Proteomes" id="UP001313282"/>
    </source>
</evidence>
<feature type="region of interest" description="Disordered" evidence="1">
    <location>
        <begin position="530"/>
        <end position="560"/>
    </location>
</feature>
<feature type="region of interest" description="Disordered" evidence="1">
    <location>
        <begin position="447"/>
        <end position="503"/>
    </location>
</feature>
<feature type="region of interest" description="Disordered" evidence="1">
    <location>
        <begin position="597"/>
        <end position="616"/>
    </location>
</feature>
<feature type="region of interest" description="Disordered" evidence="1">
    <location>
        <begin position="30"/>
        <end position="72"/>
    </location>
</feature>
<feature type="signal peptide" evidence="2">
    <location>
        <begin position="1"/>
        <end position="23"/>
    </location>
</feature>
<name>A0AAN8MYM5_9PEZI</name>
<keyword evidence="4" id="KW-1185">Reference proteome</keyword>
<dbReference type="AlphaFoldDB" id="A0AAN8MYM5"/>
<feature type="region of interest" description="Disordered" evidence="1">
    <location>
        <begin position="305"/>
        <end position="393"/>
    </location>
</feature>
<dbReference type="EMBL" id="JAVHNR010000004">
    <property type="protein sequence ID" value="KAK6344627.1"/>
    <property type="molecule type" value="Genomic_DNA"/>
</dbReference>
<feature type="compositionally biased region" description="Basic and acidic residues" evidence="1">
    <location>
        <begin position="305"/>
        <end position="327"/>
    </location>
</feature>
<proteinExistence type="predicted"/>
<keyword evidence="2" id="KW-0732">Signal</keyword>
<evidence type="ECO:0000256" key="2">
    <source>
        <dbReference type="SAM" id="SignalP"/>
    </source>
</evidence>
<gene>
    <name evidence="3" type="ORF">TWF718_006585</name>
</gene>
<accession>A0AAN8MYM5</accession>
<evidence type="ECO:0000313" key="3">
    <source>
        <dbReference type="EMBL" id="KAK6344627.1"/>
    </source>
</evidence>
<dbReference type="Proteomes" id="UP001313282">
    <property type="component" value="Unassembled WGS sequence"/>
</dbReference>
<feature type="chain" id="PRO_5042810342" evidence="2">
    <location>
        <begin position="24"/>
        <end position="759"/>
    </location>
</feature>
<feature type="compositionally biased region" description="Low complexity" evidence="1">
    <location>
        <begin position="57"/>
        <end position="72"/>
    </location>
</feature>
<feature type="compositionally biased region" description="Acidic residues" evidence="1">
    <location>
        <begin position="377"/>
        <end position="393"/>
    </location>
</feature>